<keyword evidence="2" id="KW-1185">Reference proteome</keyword>
<dbReference type="AlphaFoldDB" id="A0A5C5WIF5"/>
<accession>A0A5C5WIF5</accession>
<comment type="caution">
    <text evidence="1">The sequence shown here is derived from an EMBL/GenBank/DDBJ whole genome shotgun (WGS) entry which is preliminary data.</text>
</comment>
<evidence type="ECO:0000313" key="1">
    <source>
        <dbReference type="EMBL" id="TWT49803.1"/>
    </source>
</evidence>
<protein>
    <submittedName>
        <fullName evidence="1">Uncharacterized protein</fullName>
    </submittedName>
</protein>
<name>A0A5C5WIF5_9PLAN</name>
<reference evidence="1 2" key="1">
    <citation type="submission" date="2019-02" db="EMBL/GenBank/DDBJ databases">
        <title>Deep-cultivation of Planctomycetes and their phenomic and genomic characterization uncovers novel biology.</title>
        <authorList>
            <person name="Wiegand S."/>
            <person name="Jogler M."/>
            <person name="Boedeker C."/>
            <person name="Pinto D."/>
            <person name="Vollmers J."/>
            <person name="Rivas-Marin E."/>
            <person name="Kohn T."/>
            <person name="Peeters S.H."/>
            <person name="Heuer A."/>
            <person name="Rast P."/>
            <person name="Oberbeckmann S."/>
            <person name="Bunk B."/>
            <person name="Jeske O."/>
            <person name="Meyerdierks A."/>
            <person name="Storesund J.E."/>
            <person name="Kallscheuer N."/>
            <person name="Luecker S."/>
            <person name="Lage O.M."/>
            <person name="Pohl T."/>
            <person name="Merkel B.J."/>
            <person name="Hornburger P."/>
            <person name="Mueller R.-W."/>
            <person name="Bruemmer F."/>
            <person name="Labrenz M."/>
            <person name="Spormann A.M."/>
            <person name="Op Den Camp H."/>
            <person name="Overmann J."/>
            <person name="Amann R."/>
            <person name="Jetten M.S.M."/>
            <person name="Mascher T."/>
            <person name="Medema M.H."/>
            <person name="Devos D.P."/>
            <person name="Kaster A.-K."/>
            <person name="Ovreas L."/>
            <person name="Rohde M."/>
            <person name="Galperin M.Y."/>
            <person name="Jogler C."/>
        </authorList>
    </citation>
    <scope>NUCLEOTIDE SEQUENCE [LARGE SCALE GENOMIC DNA]</scope>
    <source>
        <strain evidence="1 2">KOR42</strain>
    </source>
</reference>
<evidence type="ECO:0000313" key="2">
    <source>
        <dbReference type="Proteomes" id="UP000317243"/>
    </source>
</evidence>
<sequence>MKQSVLLLSVCSVTVSNRYSICGCLAGFITEMLAENSYGSITSYASLWTSNRFPKPEIFDSGLFGMEMDNIAQLLCISCASNLIMDPR</sequence>
<dbReference type="Proteomes" id="UP000317243">
    <property type="component" value="Unassembled WGS sequence"/>
</dbReference>
<proteinExistence type="predicted"/>
<gene>
    <name evidence="1" type="ORF">KOR42_38750</name>
</gene>
<dbReference type="EMBL" id="SIHI01000018">
    <property type="protein sequence ID" value="TWT49803.1"/>
    <property type="molecule type" value="Genomic_DNA"/>
</dbReference>
<organism evidence="1 2">
    <name type="scientific">Thalassoglobus neptunius</name>
    <dbReference type="NCBI Taxonomy" id="1938619"/>
    <lineage>
        <taxon>Bacteria</taxon>
        <taxon>Pseudomonadati</taxon>
        <taxon>Planctomycetota</taxon>
        <taxon>Planctomycetia</taxon>
        <taxon>Planctomycetales</taxon>
        <taxon>Planctomycetaceae</taxon>
        <taxon>Thalassoglobus</taxon>
    </lineage>
</organism>